<dbReference type="Proteomes" id="UP001267407">
    <property type="component" value="Unassembled WGS sequence"/>
</dbReference>
<gene>
    <name evidence="1" type="ORF">RKA07_04910</name>
</gene>
<organism evidence="1 2">
    <name type="scientific">Marinobacter xiaoshiensis</name>
    <dbReference type="NCBI Taxonomy" id="3073652"/>
    <lineage>
        <taxon>Bacteria</taxon>
        <taxon>Pseudomonadati</taxon>
        <taxon>Pseudomonadota</taxon>
        <taxon>Gammaproteobacteria</taxon>
        <taxon>Pseudomonadales</taxon>
        <taxon>Marinobacteraceae</taxon>
        <taxon>Marinobacter</taxon>
    </lineage>
</organism>
<dbReference type="EMBL" id="JAVMBO010000007">
    <property type="protein sequence ID" value="MDS1309450.1"/>
    <property type="molecule type" value="Genomic_DNA"/>
</dbReference>
<keyword evidence="2" id="KW-1185">Reference proteome</keyword>
<dbReference type="CDD" id="cd16439">
    <property type="entry name" value="beta_Kdo_transferase_KpsC_2"/>
    <property type="match status" value="1"/>
</dbReference>
<dbReference type="Pfam" id="PF05159">
    <property type="entry name" value="Capsule_synth"/>
    <property type="match status" value="1"/>
</dbReference>
<protein>
    <recommendedName>
        <fullName evidence="3">Capsular polysaccharide export protein</fullName>
    </recommendedName>
</protein>
<accession>A0ABU2HGL0</accession>
<comment type="caution">
    <text evidence="1">The sequence shown here is derived from an EMBL/GenBank/DDBJ whole genome shotgun (WGS) entry which is preliminary data.</text>
</comment>
<sequence>MIKPAMQSGLKPNGWNDFTAQQGLAGRPIFALGFNPHWRKSLHRFLGGSRITHVRSASKIPAGAVALVWGQRPVNVTGSDITLVRLEDGFLRSVGLGAQFAQPLSWVMDFEYLYFNANGPSRLEQILQHHPFTQAERQRAGSLVETIKCLGLSKFNTATQAWVRPARERVILVPGQVETDASLAYGAPGINTNMELLKAVRQQNPDAWVAYKPHPDVYAGARKPGEGEQHAQACCDEIITTASIASVLDQVDEVHTLTSLTGFEALLRHKQVTCYGLPFYAGWGLTKDRLECQRRNRTLSLEELAYGVLIQYPLYASLMNGGFITPEQALGELQSLRARKSGVKSGIGKAARKAINLIAGAR</sequence>
<proteinExistence type="predicted"/>
<reference evidence="1" key="1">
    <citation type="submission" date="2023-09" db="EMBL/GenBank/DDBJ databases">
        <title>Marinobacter sediminicola sp. nov. and Marinobacter maritimum sp. nov., isolated from marine sediment.</title>
        <authorList>
            <person name="An J."/>
        </authorList>
    </citation>
    <scope>NUCLEOTIDE SEQUENCE</scope>
    <source>
        <strain evidence="1">F60267</strain>
    </source>
</reference>
<evidence type="ECO:0000313" key="2">
    <source>
        <dbReference type="Proteomes" id="UP001267407"/>
    </source>
</evidence>
<evidence type="ECO:0000313" key="1">
    <source>
        <dbReference type="EMBL" id="MDS1309450.1"/>
    </source>
</evidence>
<dbReference type="RefSeq" id="WP_310965729.1">
    <property type="nucleotide sequence ID" value="NZ_JAVMBO010000007.1"/>
</dbReference>
<dbReference type="InterPro" id="IPR007833">
    <property type="entry name" value="Capsule_polysaccharide_synth"/>
</dbReference>
<evidence type="ECO:0008006" key="3">
    <source>
        <dbReference type="Google" id="ProtNLM"/>
    </source>
</evidence>
<name>A0ABU2HGL0_9GAMM</name>